<dbReference type="PANTHER" id="PTHR46390">
    <property type="entry name" value="MANNOSE-1-PHOSPHATE GUANYLYLTRANSFERASE"/>
    <property type="match status" value="1"/>
</dbReference>
<dbReference type="InterPro" id="IPR051161">
    <property type="entry name" value="Mannose-6P_isomerase_type2"/>
</dbReference>
<dbReference type="InterPro" id="IPR011051">
    <property type="entry name" value="RmlC_Cupin_sf"/>
</dbReference>
<dbReference type="SUPFAM" id="SSF51182">
    <property type="entry name" value="RmlC-like cupins"/>
    <property type="match status" value="1"/>
</dbReference>
<evidence type="ECO:0000259" key="10">
    <source>
        <dbReference type="Pfam" id="PF01050"/>
    </source>
</evidence>
<feature type="domain" description="MannoseP isomerase/GMP-like beta-helix" evidence="11">
    <location>
        <begin position="303"/>
        <end position="357"/>
    </location>
</feature>
<dbReference type="CDD" id="cd02509">
    <property type="entry name" value="GDP-M1P_Guanylyltransferase"/>
    <property type="match status" value="1"/>
</dbReference>
<keyword evidence="13" id="KW-1185">Reference proteome</keyword>
<dbReference type="InterPro" id="IPR014710">
    <property type="entry name" value="RmlC-like_jellyroll"/>
</dbReference>
<dbReference type="NCBIfam" id="TIGR01479">
    <property type="entry name" value="GMP_PMI"/>
    <property type="match status" value="1"/>
</dbReference>
<evidence type="ECO:0000256" key="2">
    <source>
        <dbReference type="ARBA" id="ARBA00012387"/>
    </source>
</evidence>
<name>A0ABR5SGW9_9BACT</name>
<comment type="catalytic activity">
    <reaction evidence="7">
        <text>alpha-D-mannose 1-phosphate + GTP + H(+) = GDP-alpha-D-mannose + diphosphate</text>
        <dbReference type="Rhea" id="RHEA:15229"/>
        <dbReference type="ChEBI" id="CHEBI:15378"/>
        <dbReference type="ChEBI" id="CHEBI:33019"/>
        <dbReference type="ChEBI" id="CHEBI:37565"/>
        <dbReference type="ChEBI" id="CHEBI:57527"/>
        <dbReference type="ChEBI" id="CHEBI:58409"/>
        <dbReference type="EC" id="2.7.7.13"/>
    </reaction>
</comment>
<feature type="domain" description="Nucleotidyl transferase" evidence="9">
    <location>
        <begin position="2"/>
        <end position="295"/>
    </location>
</feature>
<evidence type="ECO:0000256" key="5">
    <source>
        <dbReference type="ARBA" id="ARBA00022741"/>
    </source>
</evidence>
<evidence type="ECO:0000256" key="1">
    <source>
        <dbReference type="ARBA" id="ARBA00006115"/>
    </source>
</evidence>
<proteinExistence type="inferred from homology"/>
<dbReference type="InterPro" id="IPR005835">
    <property type="entry name" value="NTP_transferase_dom"/>
</dbReference>
<evidence type="ECO:0000256" key="7">
    <source>
        <dbReference type="ARBA" id="ARBA00047343"/>
    </source>
</evidence>
<dbReference type="InterPro" id="IPR054566">
    <property type="entry name" value="ManC/GMP-like_b-helix"/>
</dbReference>
<dbReference type="InterPro" id="IPR006375">
    <property type="entry name" value="Man1P_GuaTrfase/Man6P_Isoase"/>
</dbReference>
<comment type="caution">
    <text evidence="12">The sequence shown here is derived from an EMBL/GenBank/DDBJ whole genome shotgun (WGS) entry which is preliminary data.</text>
</comment>
<keyword evidence="6" id="KW-0342">GTP-binding</keyword>
<evidence type="ECO:0000313" key="12">
    <source>
        <dbReference type="EMBL" id="KWT90939.1"/>
    </source>
</evidence>
<sequence length="482" mass="54654">MKVLLLAGGSGTRLWPLSRKSYPKQFIKLKGQQSLLQETMARVLLAVPPEDIIVLTNKEYKFHVKSDMESLVTKAAGHKTDGHEVSSKGHIVFEPTARNTAPAIALGVKYCMDNLGAAKDETVFVCPSDHVISPPERFIEYLKAAEKAALEGYIVTFGIMPTRPETGYGYIKREHQSLTISGLTEEIYRVEKFTEKPDDKTALEYIEGGKHYWNSGMFIFKPSVIAEEFRRWAPEIGRVFDKSYDEMLKIFATLPNISIDYAIMEKSNNIATMPLDIYWNDIGSWDSIFEILEKDTGGNATTGDVIAIDTKDSMVLANKRLTVTLGMEDCLVVETDDVVLVSKRGHAQKVKNVVSQLKELGRQEINEHVTTYRPWGSYTLMGKGDRYQIKRLIVNPLHSLSLQMHMHRSEHWVVVSGTAKVTLGEKELFVHANESIYVPKTTLHRLENKGKIPLEVIEVQNGEYLNEDDIIRFNDIYEREEH</sequence>
<comment type="similarity">
    <text evidence="1 8">Belongs to the mannose-6-phosphate isomerase type 2 family.</text>
</comment>
<dbReference type="Gene3D" id="3.90.550.10">
    <property type="entry name" value="Spore Coat Polysaccharide Biosynthesis Protein SpsA, Chain A"/>
    <property type="match status" value="1"/>
</dbReference>
<dbReference type="Pfam" id="PF01050">
    <property type="entry name" value="MannoseP_isomer"/>
    <property type="match status" value="1"/>
</dbReference>
<feature type="domain" description="Mannose-6-phosphate isomerase type II C-terminal" evidence="10">
    <location>
        <begin position="361"/>
        <end position="475"/>
    </location>
</feature>
<dbReference type="RefSeq" id="WP_085051672.1">
    <property type="nucleotide sequence ID" value="NZ_LNQR01000034.1"/>
</dbReference>
<evidence type="ECO:0000256" key="4">
    <source>
        <dbReference type="ARBA" id="ARBA00022695"/>
    </source>
</evidence>
<evidence type="ECO:0000256" key="3">
    <source>
        <dbReference type="ARBA" id="ARBA00022679"/>
    </source>
</evidence>
<dbReference type="CDD" id="cd02213">
    <property type="entry name" value="cupin_PMI_typeII_C"/>
    <property type="match status" value="1"/>
</dbReference>
<evidence type="ECO:0000313" key="13">
    <source>
        <dbReference type="Proteomes" id="UP000060487"/>
    </source>
</evidence>
<dbReference type="InterPro" id="IPR001538">
    <property type="entry name" value="Man6P_isomerase-2_C"/>
</dbReference>
<dbReference type="Pfam" id="PF00483">
    <property type="entry name" value="NTP_transferase"/>
    <property type="match status" value="1"/>
</dbReference>
<keyword evidence="5" id="KW-0547">Nucleotide-binding</keyword>
<keyword evidence="4" id="KW-0548">Nucleotidyltransferase</keyword>
<keyword evidence="3" id="KW-0808">Transferase</keyword>
<dbReference type="Pfam" id="PF22640">
    <property type="entry name" value="ManC_GMP_beta-helix"/>
    <property type="match status" value="1"/>
</dbReference>
<reference evidence="12 13" key="1">
    <citation type="submission" date="2015-11" db="EMBL/GenBank/DDBJ databases">
        <authorList>
            <person name="Lin W."/>
        </authorList>
    </citation>
    <scope>NUCLEOTIDE SEQUENCE [LARGE SCALE GENOMIC DNA]</scope>
    <source>
        <strain evidence="12 13">HCH-1</strain>
    </source>
</reference>
<dbReference type="PANTHER" id="PTHR46390:SF1">
    <property type="entry name" value="MANNOSE-1-PHOSPHATE GUANYLYLTRANSFERASE"/>
    <property type="match status" value="1"/>
</dbReference>
<protein>
    <recommendedName>
        <fullName evidence="2">mannose-1-phosphate guanylyltransferase</fullName>
        <ecNumber evidence="2">2.7.7.13</ecNumber>
    </recommendedName>
</protein>
<dbReference type="InterPro" id="IPR029044">
    <property type="entry name" value="Nucleotide-diphossugar_trans"/>
</dbReference>
<dbReference type="Proteomes" id="UP000060487">
    <property type="component" value="Unassembled WGS sequence"/>
</dbReference>
<dbReference type="Gene3D" id="2.60.120.10">
    <property type="entry name" value="Jelly Rolls"/>
    <property type="match status" value="1"/>
</dbReference>
<dbReference type="SUPFAM" id="SSF53448">
    <property type="entry name" value="Nucleotide-diphospho-sugar transferases"/>
    <property type="match status" value="1"/>
</dbReference>
<accession>A0ABR5SGW9</accession>
<evidence type="ECO:0000259" key="9">
    <source>
        <dbReference type="Pfam" id="PF00483"/>
    </source>
</evidence>
<evidence type="ECO:0000259" key="11">
    <source>
        <dbReference type="Pfam" id="PF22640"/>
    </source>
</evidence>
<dbReference type="EC" id="2.7.7.13" evidence="2"/>
<evidence type="ECO:0000256" key="8">
    <source>
        <dbReference type="RuleBase" id="RU004190"/>
    </source>
</evidence>
<evidence type="ECO:0000256" key="6">
    <source>
        <dbReference type="ARBA" id="ARBA00023134"/>
    </source>
</evidence>
<organism evidence="12 13">
    <name type="scientific">Candidatus Magnetominusculus xianensis</name>
    <dbReference type="NCBI Taxonomy" id="1748249"/>
    <lineage>
        <taxon>Bacteria</taxon>
        <taxon>Pseudomonadati</taxon>
        <taxon>Nitrospirota</taxon>
        <taxon>Nitrospiria</taxon>
        <taxon>Nitrospirales</taxon>
        <taxon>Nitrospiraceae</taxon>
        <taxon>Candidatus Magnetominusculus</taxon>
    </lineage>
</organism>
<gene>
    <name evidence="12" type="ORF">ASN18_1023</name>
</gene>
<dbReference type="InterPro" id="IPR049577">
    <property type="entry name" value="GMPP_N"/>
</dbReference>
<dbReference type="EMBL" id="LNQR01000034">
    <property type="protein sequence ID" value="KWT90939.1"/>
    <property type="molecule type" value="Genomic_DNA"/>
</dbReference>